<evidence type="ECO:0000259" key="1">
    <source>
        <dbReference type="Pfam" id="PF00582"/>
    </source>
</evidence>
<dbReference type="PANTHER" id="PTHR31964:SF113">
    <property type="entry name" value="USPA DOMAIN-CONTAINING PROTEIN"/>
    <property type="match status" value="1"/>
</dbReference>
<dbReference type="Pfam" id="PF00582">
    <property type="entry name" value="Usp"/>
    <property type="match status" value="1"/>
</dbReference>
<name>A0A0F7SSN1_PHARH</name>
<accession>A0A0F7SSN1</accession>
<dbReference type="CDD" id="cd23659">
    <property type="entry name" value="USP_At3g01520-like"/>
    <property type="match status" value="1"/>
</dbReference>
<reference evidence="2" key="1">
    <citation type="submission" date="2014-08" db="EMBL/GenBank/DDBJ databases">
        <authorList>
            <person name="Sharma Rahul"/>
            <person name="Thines Marco"/>
        </authorList>
    </citation>
    <scope>NUCLEOTIDE SEQUENCE</scope>
</reference>
<sequence>MANLFRRHLFEWAHTSTKQLLSTHLPNANNLLDLLTINIMPESTPSKAKLMPADLVGSSPKTKVSVLKDEDFSRIVNLKGTETSGNRRIMLAYEDTADAKLALDYTLKTLARPGDHVFLVTILPITLVDAAYLSYAPEYNLQEDAKWLRKMNDNALEVLKAQGAQFEDIGADVTVHVAHGDPRFSLIALADFHDVNLIVIGRRKLGRFQKLITSGSVSQYVLTHANQNVLIVKE</sequence>
<proteinExistence type="predicted"/>
<dbReference type="Gene3D" id="3.40.50.620">
    <property type="entry name" value="HUPs"/>
    <property type="match status" value="1"/>
</dbReference>
<dbReference type="InterPro" id="IPR006016">
    <property type="entry name" value="UspA"/>
</dbReference>
<dbReference type="EMBL" id="LN483142">
    <property type="protein sequence ID" value="CED83073.1"/>
    <property type="molecule type" value="Genomic_DNA"/>
</dbReference>
<dbReference type="AlphaFoldDB" id="A0A0F7SSN1"/>
<evidence type="ECO:0000313" key="2">
    <source>
        <dbReference type="EMBL" id="CED83073.1"/>
    </source>
</evidence>
<dbReference type="PANTHER" id="PTHR31964">
    <property type="entry name" value="ADENINE NUCLEOTIDE ALPHA HYDROLASES-LIKE SUPERFAMILY PROTEIN"/>
    <property type="match status" value="1"/>
</dbReference>
<dbReference type="SUPFAM" id="SSF52402">
    <property type="entry name" value="Adenine nucleotide alpha hydrolases-like"/>
    <property type="match status" value="1"/>
</dbReference>
<dbReference type="InterPro" id="IPR014729">
    <property type="entry name" value="Rossmann-like_a/b/a_fold"/>
</dbReference>
<organism evidence="2">
    <name type="scientific">Phaffia rhodozyma</name>
    <name type="common">Yeast</name>
    <name type="synonym">Xanthophyllomyces dendrorhous</name>
    <dbReference type="NCBI Taxonomy" id="264483"/>
    <lineage>
        <taxon>Eukaryota</taxon>
        <taxon>Fungi</taxon>
        <taxon>Dikarya</taxon>
        <taxon>Basidiomycota</taxon>
        <taxon>Agaricomycotina</taxon>
        <taxon>Tremellomycetes</taxon>
        <taxon>Cystofilobasidiales</taxon>
        <taxon>Mrakiaceae</taxon>
        <taxon>Phaffia</taxon>
    </lineage>
</organism>
<feature type="domain" description="UspA" evidence="1">
    <location>
        <begin position="86"/>
        <end position="233"/>
    </location>
</feature>
<protein>
    <submittedName>
        <fullName evidence="2">UspA</fullName>
    </submittedName>
</protein>